<dbReference type="Proteomes" id="UP000289132">
    <property type="component" value="Unassembled WGS sequence"/>
</dbReference>
<evidence type="ECO:0000313" key="2">
    <source>
        <dbReference type="EMBL" id="RXJ89613.1"/>
    </source>
</evidence>
<evidence type="ECO:0000313" key="4">
    <source>
        <dbReference type="Proteomes" id="UP000289132"/>
    </source>
</evidence>
<dbReference type="EMBL" id="PDKD01000019">
    <property type="protein sequence ID" value="RXJ89613.1"/>
    <property type="molecule type" value="Genomic_DNA"/>
</dbReference>
<proteinExistence type="predicted"/>
<evidence type="ECO:0000313" key="1">
    <source>
        <dbReference type="EMBL" id="AXK49671.1"/>
    </source>
</evidence>
<reference evidence="1 3" key="2">
    <citation type="submission" date="2018-07" db="EMBL/GenBank/DDBJ databases">
        <title>Complete genome of the Arcobacter trophiarum type strain LMG 25534.</title>
        <authorList>
            <person name="Miller W.G."/>
            <person name="Yee E."/>
        </authorList>
    </citation>
    <scope>NUCLEOTIDE SEQUENCE [LARGE SCALE GENOMIC DNA]</scope>
    <source>
        <strain evidence="1 3">LMG 25534</strain>
    </source>
</reference>
<organism evidence="1 3">
    <name type="scientific">Aliarcobacter trophiarum LMG 25534</name>
    <dbReference type="NCBI Taxonomy" id="1032241"/>
    <lineage>
        <taxon>Bacteria</taxon>
        <taxon>Pseudomonadati</taxon>
        <taxon>Campylobacterota</taxon>
        <taxon>Epsilonproteobacteria</taxon>
        <taxon>Campylobacterales</taxon>
        <taxon>Arcobacteraceae</taxon>
        <taxon>Aliarcobacter</taxon>
    </lineage>
</organism>
<evidence type="ECO:0000313" key="3">
    <source>
        <dbReference type="Proteomes" id="UP000254504"/>
    </source>
</evidence>
<dbReference type="Proteomes" id="UP000254504">
    <property type="component" value="Chromosome"/>
</dbReference>
<protein>
    <submittedName>
        <fullName evidence="1">Uncharacterized protein</fullName>
    </submittedName>
</protein>
<keyword evidence="4" id="KW-1185">Reference proteome</keyword>
<accession>A0AAD0QM27</accession>
<sequence length="210" mass="24437">MQARVIPSATKDTLIVPKLRKGIDSKLVFKRIHNPAFFEVEIIYADKSLGTYQTTNFNEIILIFFQKLSKINNGAIEGVQEKLDNLEKKYHMDKKFIDQQLSNAEYFQNKELLKEQINQNYISYPIEYTNEEVKNIIGLTEKQNIIKFTCDKYDLRLKDLADAIGMKETSLRAFASNNKISKQVETAIELYTENIELKKEIEILKSNKNT</sequence>
<gene>
    <name evidence="1" type="ORF">ATR_1855</name>
    <name evidence="2" type="ORF">CRU87_08905</name>
</gene>
<reference evidence="2 4" key="1">
    <citation type="submission" date="2017-10" db="EMBL/GenBank/DDBJ databases">
        <title>Genomics of the genus Arcobacter.</title>
        <authorList>
            <person name="Perez-Cataluna A."/>
            <person name="Figueras M.J."/>
        </authorList>
    </citation>
    <scope>NUCLEOTIDE SEQUENCE [LARGE SCALE GENOMIC DNA]</scope>
    <source>
        <strain evidence="2 4">LMG 25534</strain>
    </source>
</reference>
<dbReference type="AlphaFoldDB" id="A0AAD0QM27"/>
<name>A0AAD0QM27_9BACT</name>
<dbReference type="EMBL" id="CP031367">
    <property type="protein sequence ID" value="AXK49671.1"/>
    <property type="molecule type" value="Genomic_DNA"/>
</dbReference>
<dbReference type="RefSeq" id="WP_115429155.1">
    <property type="nucleotide sequence ID" value="NZ_CP031367.1"/>
</dbReference>
<dbReference type="KEGG" id="atp:ATR_1855"/>